<feature type="binding site" evidence="7">
    <location>
        <position position="545"/>
    </location>
    <ligand>
        <name>substrate</name>
    </ligand>
</feature>
<keyword evidence="3 5" id="KW-0378">Hydrolase</keyword>
<feature type="binding site" evidence="7">
    <location>
        <position position="214"/>
    </location>
    <ligand>
        <name>substrate</name>
    </ligand>
</feature>
<evidence type="ECO:0000256" key="6">
    <source>
        <dbReference type="PIRSR" id="PIRSR005536-1"/>
    </source>
</evidence>
<evidence type="ECO:0000256" key="2">
    <source>
        <dbReference type="ARBA" id="ARBA00012755"/>
    </source>
</evidence>
<dbReference type="Proteomes" id="UP001348817">
    <property type="component" value="Plasmid pFA6"/>
</dbReference>
<sequence length="759" mass="86892">MPWQMNLNSNDIFMRKLFLNKWKPASLLLALVIVFSGTLKAQTTGKIIHVNTDDVSIVLSVDENGIPVFRHFGKRLAHPEEVTLESRDLAPNYGYRYDLRQAFPTFGAGYIYDPMLKVTHADGNLSTDLKFEGQRTWLDANDRNITHTELTLKDRVYPLTVKIFYDAYAKENVITQRMSVTNSGKKPVMLEEFASSFAHFKRKSYHLTHFAGDWASEMGSMEEELFEGTKVIDSKSGTRSSRFQNGSFMLSVDAPGQEKYGEVYAGALAWSGNFRMAFHRDHQGQLHVLAGAHPFGSAYPLAKGEVFETPKMVWTYSDQGKGLASRNLHRWAREYALRDGAKERPIVLNSWEGAYFDFDEKVLTDMMNDASAMGVEMFVLDDGWFGNKYPRNNDDAGLGDWQVNKKKLPRGIPHLVNHAESQNINFGIWIEPEMVNPRSELAENHPEWIVQRPNRELKVWRDQLLLDLTNPKVQDFVFTSIDNILSANPKIAYVKWDSNRHVENIGSTHLPKKEQSRFWVDYTKGLYKIYDRLVAKHPSVILQVCSSGGGRLDYGSLPYHHEFWASDDTDPYERIFIQWGTNHIYPAIATGSHVSAQPNHQTGRLSPLKFRFDVAMSGRLGLELQPKHMNAEEKVFSKKAIETYKAEIRPVVQFGDLYRLHSPYERDGWASIMYAKPEKDEAILFAYSIQHHNREEFPIIRLDGLDAKARYRITELNKNGKSHFSADGKAFSGEYLMNAGLEIRINEYAESAVFKLTKE</sequence>
<reference evidence="10 11" key="1">
    <citation type="submission" date="2021-12" db="EMBL/GenBank/DDBJ databases">
        <title>Genome sequencing of bacteria with rrn-lacking chromosome and rrn-plasmid.</title>
        <authorList>
            <person name="Anda M."/>
            <person name="Iwasaki W."/>
        </authorList>
    </citation>
    <scope>NUCLEOTIDE SEQUENCE [LARGE SCALE GENOMIC DNA]</scope>
    <source>
        <strain evidence="10 11">DSM 100852</strain>
        <plasmid evidence="10 11">pFA6</plasmid>
    </source>
</reference>
<dbReference type="Pfam" id="PF02065">
    <property type="entry name" value="Melibiase"/>
    <property type="match status" value="1"/>
</dbReference>
<protein>
    <recommendedName>
        <fullName evidence="2 5">Alpha-galactosidase</fullName>
        <ecNumber evidence="2 5">3.2.1.22</ecNumber>
    </recommendedName>
</protein>
<dbReference type="GO" id="GO:0004557">
    <property type="term" value="F:alpha-galactosidase activity"/>
    <property type="evidence" value="ECO:0007669"/>
    <property type="project" value="UniProtKB-UniRule"/>
</dbReference>
<geneLocation type="plasmid" evidence="10 11">
    <name>pFA6</name>
</geneLocation>
<evidence type="ECO:0000256" key="7">
    <source>
        <dbReference type="PIRSR" id="PIRSR005536-2"/>
    </source>
</evidence>
<dbReference type="KEGG" id="fax:FUAX_51980"/>
<proteinExistence type="inferred from homology"/>
<feature type="active site" description="Nucleophile" evidence="6">
    <location>
        <position position="497"/>
    </location>
</feature>
<evidence type="ECO:0000259" key="9">
    <source>
        <dbReference type="Pfam" id="PF16875"/>
    </source>
</evidence>
<feature type="binding site" evidence="7">
    <location>
        <position position="567"/>
    </location>
    <ligand>
        <name>substrate</name>
    </ligand>
</feature>
<dbReference type="Pfam" id="PF16874">
    <property type="entry name" value="Glyco_hydro_36C"/>
    <property type="match status" value="1"/>
</dbReference>
<dbReference type="PRINTS" id="PR00743">
    <property type="entry name" value="GLHYDRLASE36"/>
</dbReference>
<dbReference type="FunFam" id="3.20.20.70:FF:000118">
    <property type="entry name" value="Alpha-galactosidase"/>
    <property type="match status" value="1"/>
</dbReference>
<organism evidence="10 11">
    <name type="scientific">Fulvitalea axinellae</name>
    <dbReference type="NCBI Taxonomy" id="1182444"/>
    <lineage>
        <taxon>Bacteria</taxon>
        <taxon>Pseudomonadati</taxon>
        <taxon>Bacteroidota</taxon>
        <taxon>Cytophagia</taxon>
        <taxon>Cytophagales</taxon>
        <taxon>Persicobacteraceae</taxon>
        <taxon>Fulvitalea</taxon>
    </lineage>
</organism>
<dbReference type="GO" id="GO:0016052">
    <property type="term" value="P:carbohydrate catabolic process"/>
    <property type="evidence" value="ECO:0007669"/>
    <property type="project" value="InterPro"/>
</dbReference>
<accession>A0AAU9CUN9</accession>
<dbReference type="PANTHER" id="PTHR43053:SF3">
    <property type="entry name" value="ALPHA-GALACTOSIDASE C-RELATED"/>
    <property type="match status" value="1"/>
</dbReference>
<dbReference type="InterPro" id="IPR038417">
    <property type="entry name" value="Alpga-gal_N_sf"/>
</dbReference>
<feature type="binding site" evidence="7">
    <location>
        <position position="461"/>
    </location>
    <ligand>
        <name>substrate</name>
    </ligand>
</feature>
<dbReference type="PANTHER" id="PTHR43053">
    <property type="entry name" value="GLYCOSIDASE FAMILY 31"/>
    <property type="match status" value="1"/>
</dbReference>
<dbReference type="Pfam" id="PF16875">
    <property type="entry name" value="Glyco_hydro_36N"/>
    <property type="match status" value="1"/>
</dbReference>
<dbReference type="InterPro" id="IPR013785">
    <property type="entry name" value="Aldolase_TIM"/>
</dbReference>
<dbReference type="InterPro" id="IPR013780">
    <property type="entry name" value="Glyco_hydro_b"/>
</dbReference>
<feature type="binding site" evidence="7">
    <location>
        <begin position="495"/>
        <end position="499"/>
    </location>
    <ligand>
        <name>substrate</name>
    </ligand>
</feature>
<dbReference type="InterPro" id="IPR017853">
    <property type="entry name" value="GH"/>
</dbReference>
<dbReference type="InterPro" id="IPR002252">
    <property type="entry name" value="Glyco_hydro_36"/>
</dbReference>
<feature type="domain" description="Glycosyl hydrolase family 36 C-terminal" evidence="8">
    <location>
        <begin position="669"/>
        <end position="755"/>
    </location>
</feature>
<keyword evidence="4 5" id="KW-0326">Glycosidase</keyword>
<evidence type="ECO:0000313" key="11">
    <source>
        <dbReference type="Proteomes" id="UP001348817"/>
    </source>
</evidence>
<dbReference type="Gene3D" id="3.20.20.70">
    <property type="entry name" value="Aldolase class I"/>
    <property type="match status" value="1"/>
</dbReference>
<dbReference type="CDD" id="cd14791">
    <property type="entry name" value="GH36"/>
    <property type="match status" value="1"/>
</dbReference>
<evidence type="ECO:0000256" key="1">
    <source>
        <dbReference type="ARBA" id="ARBA00001255"/>
    </source>
</evidence>
<keyword evidence="10" id="KW-0614">Plasmid</keyword>
<feature type="active site" description="Proton donor" evidence="6">
    <location>
        <position position="567"/>
    </location>
</feature>
<dbReference type="EC" id="3.2.1.22" evidence="2 5"/>
<comment type="catalytic activity">
    <reaction evidence="1 5">
        <text>Hydrolysis of terminal, non-reducing alpha-D-galactose residues in alpha-D-galactosides, including galactose oligosaccharides, galactomannans and galactolipids.</text>
        <dbReference type="EC" id="3.2.1.22"/>
    </reaction>
</comment>
<dbReference type="Gene3D" id="2.60.40.1180">
    <property type="entry name" value="Golgi alpha-mannosidase II"/>
    <property type="match status" value="1"/>
</dbReference>
<name>A0AAU9CUN9_9BACT</name>
<feature type="domain" description="Glycosyl hydrolase family 36 N-terminal" evidence="9">
    <location>
        <begin position="67"/>
        <end position="302"/>
    </location>
</feature>
<keyword evidence="11" id="KW-1185">Reference proteome</keyword>
<dbReference type="PROSITE" id="PS00512">
    <property type="entry name" value="ALPHA_GALACTOSIDASE"/>
    <property type="match status" value="1"/>
</dbReference>
<dbReference type="AlphaFoldDB" id="A0AAU9CUN9"/>
<comment type="similarity">
    <text evidence="5">Belongs to the glycosyl hydrolase.</text>
</comment>
<dbReference type="EMBL" id="AP025320">
    <property type="protein sequence ID" value="BDD12766.1"/>
    <property type="molecule type" value="Genomic_DNA"/>
</dbReference>
<dbReference type="SUPFAM" id="SSF51445">
    <property type="entry name" value="(Trans)glycosidases"/>
    <property type="match status" value="1"/>
</dbReference>
<dbReference type="InterPro" id="IPR031704">
    <property type="entry name" value="Glyco_hydro_36_N"/>
</dbReference>
<dbReference type="PIRSF" id="PIRSF005536">
    <property type="entry name" value="Agal"/>
    <property type="match status" value="1"/>
</dbReference>
<evidence type="ECO:0000313" key="10">
    <source>
        <dbReference type="EMBL" id="BDD12766.1"/>
    </source>
</evidence>
<dbReference type="Gene3D" id="2.70.98.60">
    <property type="entry name" value="alpha-galactosidase from lactobacil brevis"/>
    <property type="match status" value="1"/>
</dbReference>
<evidence type="ECO:0000256" key="5">
    <source>
        <dbReference type="PIRNR" id="PIRNR005536"/>
    </source>
</evidence>
<dbReference type="InterPro" id="IPR000111">
    <property type="entry name" value="Glyco_hydro_27/36_CS"/>
</dbReference>
<feature type="binding site" evidence="7">
    <location>
        <begin position="381"/>
        <end position="382"/>
    </location>
    <ligand>
        <name>substrate</name>
    </ligand>
</feature>
<evidence type="ECO:0000256" key="3">
    <source>
        <dbReference type="ARBA" id="ARBA00022801"/>
    </source>
</evidence>
<dbReference type="InterPro" id="IPR050985">
    <property type="entry name" value="Alpha-glycosidase_related"/>
</dbReference>
<dbReference type="InterPro" id="IPR031705">
    <property type="entry name" value="Glyco_hydro_36_C"/>
</dbReference>
<evidence type="ECO:0000259" key="8">
    <source>
        <dbReference type="Pfam" id="PF16874"/>
    </source>
</evidence>
<evidence type="ECO:0000256" key="4">
    <source>
        <dbReference type="ARBA" id="ARBA00023295"/>
    </source>
</evidence>
<gene>
    <name evidence="10" type="ORF">FUAX_51980</name>
</gene>